<evidence type="ECO:0000256" key="2">
    <source>
        <dbReference type="ARBA" id="ARBA00022692"/>
    </source>
</evidence>
<name>X0Y3N3_9ZZZZ</name>
<dbReference type="GO" id="GO:0016020">
    <property type="term" value="C:membrane"/>
    <property type="evidence" value="ECO:0007669"/>
    <property type="project" value="UniProtKB-SubCell"/>
</dbReference>
<feature type="transmembrane region" description="Helical" evidence="5">
    <location>
        <begin position="66"/>
        <end position="83"/>
    </location>
</feature>
<feature type="transmembrane region" description="Helical" evidence="5">
    <location>
        <begin position="122"/>
        <end position="143"/>
    </location>
</feature>
<keyword evidence="4 5" id="KW-0472">Membrane</keyword>
<comment type="caution">
    <text evidence="6">The sequence shown here is derived from an EMBL/GenBank/DDBJ whole genome shotgun (WGS) entry which is preliminary data.</text>
</comment>
<accession>X0Y3N3</accession>
<keyword evidence="2 5" id="KW-0812">Transmembrane</keyword>
<dbReference type="Gene3D" id="1.10.3720.10">
    <property type="entry name" value="MetI-like"/>
    <property type="match status" value="1"/>
</dbReference>
<evidence type="ECO:0000256" key="5">
    <source>
        <dbReference type="SAM" id="Phobius"/>
    </source>
</evidence>
<comment type="subcellular location">
    <subcellularLocation>
        <location evidence="1">Membrane</location>
        <topology evidence="1">Multi-pass membrane protein</topology>
    </subcellularLocation>
</comment>
<dbReference type="EMBL" id="BARS01056500">
    <property type="protein sequence ID" value="GAG43313.1"/>
    <property type="molecule type" value="Genomic_DNA"/>
</dbReference>
<sequence length="175" mass="18230">MSGAGGGRTVYRTLFYLPHFTSGVAVFILWKKLYSPHTGPINNALGPILSVFGRTVASVPAGPVHAGLWICAMLMPALAWFGCRRLWRAFRDGEMGTAALVTGAILIAVPACLAPAWSSRAAAGWCVLGATALLAAAYLGVALRSGRDFRCAADAGIGHAIILCAALMAVEFALL</sequence>
<feature type="transmembrane region" description="Helical" evidence="5">
    <location>
        <begin position="95"/>
        <end position="116"/>
    </location>
</feature>
<protein>
    <submittedName>
        <fullName evidence="6">Uncharacterized protein</fullName>
    </submittedName>
</protein>
<dbReference type="InterPro" id="IPR035906">
    <property type="entry name" value="MetI-like_sf"/>
</dbReference>
<reference evidence="6" key="1">
    <citation type="journal article" date="2014" name="Front. Microbiol.">
        <title>High frequency of phylogenetically diverse reductive dehalogenase-homologous genes in deep subseafloor sedimentary metagenomes.</title>
        <authorList>
            <person name="Kawai M."/>
            <person name="Futagami T."/>
            <person name="Toyoda A."/>
            <person name="Takaki Y."/>
            <person name="Nishi S."/>
            <person name="Hori S."/>
            <person name="Arai W."/>
            <person name="Tsubouchi T."/>
            <person name="Morono Y."/>
            <person name="Uchiyama I."/>
            <person name="Ito T."/>
            <person name="Fujiyama A."/>
            <person name="Inagaki F."/>
            <person name="Takami H."/>
        </authorList>
    </citation>
    <scope>NUCLEOTIDE SEQUENCE</scope>
    <source>
        <strain evidence="6">Expedition CK06-06</strain>
    </source>
</reference>
<keyword evidence="3 5" id="KW-1133">Transmembrane helix</keyword>
<feature type="transmembrane region" description="Helical" evidence="5">
    <location>
        <begin position="12"/>
        <end position="30"/>
    </location>
</feature>
<feature type="non-terminal residue" evidence="6">
    <location>
        <position position="175"/>
    </location>
</feature>
<gene>
    <name evidence="6" type="ORF">S01H1_83181</name>
</gene>
<evidence type="ECO:0000256" key="1">
    <source>
        <dbReference type="ARBA" id="ARBA00004141"/>
    </source>
</evidence>
<evidence type="ECO:0000313" key="6">
    <source>
        <dbReference type="EMBL" id="GAG43313.1"/>
    </source>
</evidence>
<dbReference type="AlphaFoldDB" id="X0Y3N3"/>
<evidence type="ECO:0000256" key="3">
    <source>
        <dbReference type="ARBA" id="ARBA00022989"/>
    </source>
</evidence>
<dbReference type="SUPFAM" id="SSF161098">
    <property type="entry name" value="MetI-like"/>
    <property type="match status" value="1"/>
</dbReference>
<evidence type="ECO:0000256" key="4">
    <source>
        <dbReference type="ARBA" id="ARBA00023136"/>
    </source>
</evidence>
<feature type="transmembrane region" description="Helical" evidence="5">
    <location>
        <begin position="155"/>
        <end position="174"/>
    </location>
</feature>
<organism evidence="6">
    <name type="scientific">marine sediment metagenome</name>
    <dbReference type="NCBI Taxonomy" id="412755"/>
    <lineage>
        <taxon>unclassified sequences</taxon>
        <taxon>metagenomes</taxon>
        <taxon>ecological metagenomes</taxon>
    </lineage>
</organism>
<proteinExistence type="predicted"/>